<dbReference type="Proteomes" id="UP000199149">
    <property type="component" value="Unassembled WGS sequence"/>
</dbReference>
<evidence type="ECO:0000256" key="1">
    <source>
        <dbReference type="PROSITE-ProRule" id="PRU00339"/>
    </source>
</evidence>
<dbReference type="InterPro" id="IPR011990">
    <property type="entry name" value="TPR-like_helical_dom_sf"/>
</dbReference>
<proteinExistence type="predicted"/>
<feature type="repeat" description="TPR" evidence="1">
    <location>
        <begin position="100"/>
        <end position="133"/>
    </location>
</feature>
<dbReference type="SMART" id="SM00028">
    <property type="entry name" value="TPR"/>
    <property type="match status" value="1"/>
</dbReference>
<dbReference type="SMART" id="SM00671">
    <property type="entry name" value="SEL1"/>
    <property type="match status" value="4"/>
</dbReference>
<keyword evidence="1" id="KW-0802">TPR repeat</keyword>
<sequence>MTNINNIEDWNKLLSIAQNDDNIIQYEVGCLYDNGLTVNDQIIVKEDKKEAFNWFLLSHENGNIDATIRTADFLSEGKYCEKDIELAIKLYEQGIEKGIGNASSNLATIYRDKKDFKKAFELYQSAQKMDDSNSIEVALCYHFGIGTEQNKLIAFDIFLKIVNDISEFSNTEFEIEEANYYLGLYYLEGDIIEKSIEKARYYFERANIDNDHRSANEILLIIGRNE</sequence>
<dbReference type="STRING" id="684065.SAMN05421738_10155"/>
<dbReference type="OrthoDB" id="1287940at2"/>
<dbReference type="RefSeq" id="WP_092905380.1">
    <property type="nucleotide sequence ID" value="NZ_FOUZ01000001.1"/>
</dbReference>
<gene>
    <name evidence="2" type="ORF">SAMN05421738_10155</name>
</gene>
<accession>A0A1I4S4X4</accession>
<dbReference type="PROSITE" id="PS50005">
    <property type="entry name" value="TPR"/>
    <property type="match status" value="1"/>
</dbReference>
<protein>
    <submittedName>
        <fullName evidence="2">Sel1 repeat-containing protein</fullName>
    </submittedName>
</protein>
<reference evidence="3" key="1">
    <citation type="submission" date="2016-10" db="EMBL/GenBank/DDBJ databases">
        <authorList>
            <person name="Varghese N."/>
            <person name="Submissions S."/>
        </authorList>
    </citation>
    <scope>NUCLEOTIDE SEQUENCE [LARGE SCALE GENOMIC DNA]</scope>
    <source>
        <strain evidence="3">XJ109</strain>
    </source>
</reference>
<dbReference type="AlphaFoldDB" id="A0A1I4S4X4"/>
<evidence type="ECO:0000313" key="2">
    <source>
        <dbReference type="EMBL" id="SFM59558.1"/>
    </source>
</evidence>
<dbReference type="SUPFAM" id="SSF81901">
    <property type="entry name" value="HCP-like"/>
    <property type="match status" value="1"/>
</dbReference>
<dbReference type="InterPro" id="IPR006597">
    <property type="entry name" value="Sel1-like"/>
</dbReference>
<dbReference type="Pfam" id="PF08238">
    <property type="entry name" value="Sel1"/>
    <property type="match status" value="5"/>
</dbReference>
<dbReference type="PANTHER" id="PTHR43628">
    <property type="entry name" value="ACTIVATOR OF C KINASE PROTEIN 1-RELATED"/>
    <property type="match status" value="1"/>
</dbReference>
<evidence type="ECO:0000313" key="3">
    <source>
        <dbReference type="Proteomes" id="UP000199149"/>
    </source>
</evidence>
<dbReference type="InterPro" id="IPR019734">
    <property type="entry name" value="TPR_rpt"/>
</dbReference>
<keyword evidence="3" id="KW-1185">Reference proteome</keyword>
<name>A0A1I4S4X4_9FLAO</name>
<dbReference type="InterPro" id="IPR052945">
    <property type="entry name" value="Mitotic_Regulator"/>
</dbReference>
<organism evidence="2 3">
    <name type="scientific">Algoriella xinjiangensis</name>
    <dbReference type="NCBI Taxonomy" id="684065"/>
    <lineage>
        <taxon>Bacteria</taxon>
        <taxon>Pseudomonadati</taxon>
        <taxon>Bacteroidota</taxon>
        <taxon>Flavobacteriia</taxon>
        <taxon>Flavobacteriales</taxon>
        <taxon>Weeksellaceae</taxon>
        <taxon>Algoriella</taxon>
    </lineage>
</organism>
<dbReference type="PANTHER" id="PTHR43628:SF1">
    <property type="entry name" value="CHITIN SYNTHASE REGULATORY FACTOR 2-RELATED"/>
    <property type="match status" value="1"/>
</dbReference>
<dbReference type="Gene3D" id="1.25.40.10">
    <property type="entry name" value="Tetratricopeptide repeat domain"/>
    <property type="match status" value="1"/>
</dbReference>
<dbReference type="EMBL" id="FOUZ01000001">
    <property type="protein sequence ID" value="SFM59558.1"/>
    <property type="molecule type" value="Genomic_DNA"/>
</dbReference>